<evidence type="ECO:0000256" key="3">
    <source>
        <dbReference type="ARBA" id="ARBA00023015"/>
    </source>
</evidence>
<sequence length="541" mass="61235">MREGDTVTELVEVSANNNVAAEDKSEAFMEKKNAEKDERKEVEEESKEADEKDIVNMDIDKEAVKENAVKADQPETKFEVMDKETAEKPDKDKEEAEDVADKQKEEKESAEEHDVEKGSKKSDKSERDAQKKDRKRKRQAEEKKEPEPKTPLPSKIERPVRQRKSVERLVAIIEGEVTKEIIIEKGCGTALKDIPNVAYKLSKMKADDTLKLLHTILFGRRGKAAQFKGNISQFSGFVWHENEEKQKMKVKEKLNKCVKEKLLELCDVLDIPDAEDTSRKEDLESQLLDFLLAPHPTTSELLAEKDQSSKGKKRERASKKSPSSGSTKSKAEKKKKNVNELNDDQDEGHEVTKANGVHEGTDGEMSNQTESEEESGTSEEKTKKHKKKRKRSSNKERSNSKKNDNDDANLKVYSKRNTTETAKGKSSAQKKPSSKDNTGKEVPNGKGHKKKDKLWPSDKELRKAICEVLKEVDFNTATFTDIVQMLGKRYDTDLTPRKTSVKNMIQDELTRLADEAEADEAGDEENAEEDEKQPSVQSVEA</sequence>
<feature type="compositionally biased region" description="Basic residues" evidence="7">
    <location>
        <begin position="310"/>
        <end position="319"/>
    </location>
</feature>
<proteinExistence type="predicted"/>
<dbReference type="InterPro" id="IPR014876">
    <property type="entry name" value="DEK_C"/>
</dbReference>
<evidence type="ECO:0000256" key="5">
    <source>
        <dbReference type="ARBA" id="ARBA00023163"/>
    </source>
</evidence>
<dbReference type="GO" id="GO:2000779">
    <property type="term" value="P:regulation of double-strand break repair"/>
    <property type="evidence" value="ECO:0007669"/>
    <property type="project" value="TreeGrafter"/>
</dbReference>
<dbReference type="AlphaFoldDB" id="A0A2G2VR92"/>
<dbReference type="SUPFAM" id="SSF109715">
    <property type="entry name" value="DEK C-terminal domain"/>
    <property type="match status" value="1"/>
</dbReference>
<evidence type="ECO:0000256" key="1">
    <source>
        <dbReference type="ARBA" id="ARBA00004604"/>
    </source>
</evidence>
<keyword evidence="10" id="KW-1185">Reference proteome</keyword>
<organism evidence="9 10">
    <name type="scientific">Capsicum baccatum</name>
    <name type="common">Peruvian pepper</name>
    <dbReference type="NCBI Taxonomy" id="33114"/>
    <lineage>
        <taxon>Eukaryota</taxon>
        <taxon>Viridiplantae</taxon>
        <taxon>Streptophyta</taxon>
        <taxon>Embryophyta</taxon>
        <taxon>Tracheophyta</taxon>
        <taxon>Spermatophyta</taxon>
        <taxon>Magnoliopsida</taxon>
        <taxon>eudicotyledons</taxon>
        <taxon>Gunneridae</taxon>
        <taxon>Pentapetalae</taxon>
        <taxon>asterids</taxon>
        <taxon>lamiids</taxon>
        <taxon>Solanales</taxon>
        <taxon>Solanaceae</taxon>
        <taxon>Solanoideae</taxon>
        <taxon>Capsiceae</taxon>
        <taxon>Capsicum</taxon>
    </lineage>
</organism>
<dbReference type="GO" id="GO:0042393">
    <property type="term" value="F:histone binding"/>
    <property type="evidence" value="ECO:0007669"/>
    <property type="project" value="TreeGrafter"/>
</dbReference>
<evidence type="ECO:0000256" key="6">
    <source>
        <dbReference type="ARBA" id="ARBA00023242"/>
    </source>
</evidence>
<dbReference type="EMBL" id="MLFT02000010">
    <property type="protein sequence ID" value="PHT35499.1"/>
    <property type="molecule type" value="Genomic_DNA"/>
</dbReference>
<feature type="compositionally biased region" description="Polar residues" evidence="7">
    <location>
        <begin position="415"/>
        <end position="431"/>
    </location>
</feature>
<dbReference type="GO" id="GO:0003677">
    <property type="term" value="F:DNA binding"/>
    <property type="evidence" value="ECO:0007669"/>
    <property type="project" value="UniProtKB-KW"/>
</dbReference>
<feature type="domain" description="DEK-C" evidence="8">
    <location>
        <begin position="455"/>
        <end position="510"/>
    </location>
</feature>
<reference evidence="9 10" key="1">
    <citation type="journal article" date="2017" name="Genome Biol.">
        <title>New reference genome sequences of hot pepper reveal the massive evolution of plant disease-resistance genes by retroduplication.</title>
        <authorList>
            <person name="Kim S."/>
            <person name="Park J."/>
            <person name="Yeom S.I."/>
            <person name="Kim Y.M."/>
            <person name="Seo E."/>
            <person name="Kim K.T."/>
            <person name="Kim M.S."/>
            <person name="Lee J.M."/>
            <person name="Cheong K."/>
            <person name="Shin H.S."/>
            <person name="Kim S.B."/>
            <person name="Han K."/>
            <person name="Lee J."/>
            <person name="Park M."/>
            <person name="Lee H.A."/>
            <person name="Lee H.Y."/>
            <person name="Lee Y."/>
            <person name="Oh S."/>
            <person name="Lee J.H."/>
            <person name="Choi E."/>
            <person name="Choi E."/>
            <person name="Lee S.E."/>
            <person name="Jeon J."/>
            <person name="Kim H."/>
            <person name="Choi G."/>
            <person name="Song H."/>
            <person name="Lee J."/>
            <person name="Lee S.C."/>
            <person name="Kwon J.K."/>
            <person name="Lee H.Y."/>
            <person name="Koo N."/>
            <person name="Hong Y."/>
            <person name="Kim R.W."/>
            <person name="Kang W.H."/>
            <person name="Huh J.H."/>
            <person name="Kang B.C."/>
            <person name="Yang T.J."/>
            <person name="Lee Y.H."/>
            <person name="Bennetzen J.L."/>
            <person name="Choi D."/>
        </authorList>
    </citation>
    <scope>NUCLEOTIDE SEQUENCE [LARGE SCALE GENOMIC DNA]</scope>
    <source>
        <strain evidence="10">cv. PBC81</strain>
    </source>
</reference>
<dbReference type="Proteomes" id="UP000224567">
    <property type="component" value="Unassembled WGS sequence"/>
</dbReference>
<feature type="region of interest" description="Disordered" evidence="7">
    <location>
        <begin position="1"/>
        <end position="161"/>
    </location>
</feature>
<keyword evidence="5" id="KW-0804">Transcription</keyword>
<feature type="compositionally biased region" description="Basic residues" evidence="7">
    <location>
        <begin position="383"/>
        <end position="392"/>
    </location>
</feature>
<evidence type="ECO:0000313" key="9">
    <source>
        <dbReference type="EMBL" id="PHT35499.1"/>
    </source>
</evidence>
<dbReference type="STRING" id="33114.A0A2G2VR92"/>
<gene>
    <name evidence="9" type="ORF">CQW23_23199</name>
</gene>
<dbReference type="OrthoDB" id="370884at2759"/>
<comment type="caution">
    <text evidence="9">The sequence shown here is derived from an EMBL/GenBank/DDBJ whole genome shotgun (WGS) entry which is preliminary data.</text>
</comment>
<accession>A0A2G2VR92</accession>
<reference evidence="10" key="2">
    <citation type="journal article" date="2017" name="J. Anim. Genet.">
        <title>Multiple reference genome sequences of hot pepper reveal the massive evolution of plant disease resistance genes by retroduplication.</title>
        <authorList>
            <person name="Kim S."/>
            <person name="Park J."/>
            <person name="Yeom S.-I."/>
            <person name="Kim Y.-M."/>
            <person name="Seo E."/>
            <person name="Kim K.-T."/>
            <person name="Kim M.-S."/>
            <person name="Lee J.M."/>
            <person name="Cheong K."/>
            <person name="Shin H.-S."/>
            <person name="Kim S.-B."/>
            <person name="Han K."/>
            <person name="Lee J."/>
            <person name="Park M."/>
            <person name="Lee H.-A."/>
            <person name="Lee H.-Y."/>
            <person name="Lee Y."/>
            <person name="Oh S."/>
            <person name="Lee J.H."/>
            <person name="Choi E."/>
            <person name="Choi E."/>
            <person name="Lee S.E."/>
            <person name="Jeon J."/>
            <person name="Kim H."/>
            <person name="Choi G."/>
            <person name="Song H."/>
            <person name="Lee J."/>
            <person name="Lee S.-C."/>
            <person name="Kwon J.-K."/>
            <person name="Lee H.-Y."/>
            <person name="Koo N."/>
            <person name="Hong Y."/>
            <person name="Kim R.W."/>
            <person name="Kang W.-H."/>
            <person name="Huh J.H."/>
            <person name="Kang B.-C."/>
            <person name="Yang T.-J."/>
            <person name="Lee Y.-H."/>
            <person name="Bennetzen J.L."/>
            <person name="Choi D."/>
        </authorList>
    </citation>
    <scope>NUCLEOTIDE SEQUENCE [LARGE SCALE GENOMIC DNA]</scope>
    <source>
        <strain evidence="10">cv. PBC81</strain>
    </source>
</reference>
<dbReference type="Gene3D" id="1.10.10.60">
    <property type="entry name" value="Homeodomain-like"/>
    <property type="match status" value="1"/>
</dbReference>
<dbReference type="GO" id="GO:0005730">
    <property type="term" value="C:nucleolus"/>
    <property type="evidence" value="ECO:0007669"/>
    <property type="project" value="UniProtKB-SubCell"/>
</dbReference>
<keyword evidence="6" id="KW-0539">Nucleus</keyword>
<dbReference type="InterPro" id="IPR044198">
    <property type="entry name" value="DEK"/>
</dbReference>
<evidence type="ECO:0000256" key="7">
    <source>
        <dbReference type="SAM" id="MobiDB-lite"/>
    </source>
</evidence>
<dbReference type="Pfam" id="PF08766">
    <property type="entry name" value="DEK_C"/>
    <property type="match status" value="1"/>
</dbReference>
<feature type="compositionally biased region" description="Basic and acidic residues" evidence="7">
    <location>
        <begin position="393"/>
        <end position="409"/>
    </location>
</feature>
<comment type="subcellular location">
    <subcellularLocation>
        <location evidence="1">Nucleus</location>
        <location evidence="1">Nucleolus</location>
    </subcellularLocation>
</comment>
<evidence type="ECO:0000256" key="4">
    <source>
        <dbReference type="ARBA" id="ARBA00023125"/>
    </source>
</evidence>
<evidence type="ECO:0000256" key="2">
    <source>
        <dbReference type="ARBA" id="ARBA00022853"/>
    </source>
</evidence>
<dbReference type="PANTHER" id="PTHR13468">
    <property type="entry name" value="DEK PROTEIN"/>
    <property type="match status" value="1"/>
</dbReference>
<evidence type="ECO:0000259" key="8">
    <source>
        <dbReference type="PROSITE" id="PS51998"/>
    </source>
</evidence>
<name>A0A2G2VR92_CAPBA</name>
<feature type="compositionally biased region" description="Acidic residues" evidence="7">
    <location>
        <begin position="515"/>
        <end position="531"/>
    </location>
</feature>
<feature type="compositionally biased region" description="Basic and acidic residues" evidence="7">
    <location>
        <begin position="21"/>
        <end position="42"/>
    </location>
</feature>
<dbReference type="PANTHER" id="PTHR13468:SF11">
    <property type="entry name" value="DNA LIGASE 1-LIKE ISOFORM X1"/>
    <property type="match status" value="1"/>
</dbReference>
<dbReference type="FunFam" id="1.10.10.60:FF:000220">
    <property type="entry name" value="DEK domain-containing chromatin associated protein"/>
    <property type="match status" value="1"/>
</dbReference>
<feature type="region of interest" description="Disordered" evidence="7">
    <location>
        <begin position="298"/>
        <end position="458"/>
    </location>
</feature>
<feature type="compositionally biased region" description="Basic and acidic residues" evidence="7">
    <location>
        <begin position="139"/>
        <end position="148"/>
    </location>
</feature>
<feature type="compositionally biased region" description="Basic and acidic residues" evidence="7">
    <location>
        <begin position="49"/>
        <end position="131"/>
    </location>
</feature>
<keyword evidence="4" id="KW-0238">DNA-binding</keyword>
<dbReference type="GO" id="GO:0006325">
    <property type="term" value="P:chromatin organization"/>
    <property type="evidence" value="ECO:0007669"/>
    <property type="project" value="UniProtKB-KW"/>
</dbReference>
<keyword evidence="3" id="KW-0805">Transcription regulation</keyword>
<feature type="region of interest" description="Disordered" evidence="7">
    <location>
        <begin position="507"/>
        <end position="541"/>
    </location>
</feature>
<keyword evidence="2" id="KW-0156">Chromatin regulator</keyword>
<evidence type="ECO:0000313" key="10">
    <source>
        <dbReference type="Proteomes" id="UP000224567"/>
    </source>
</evidence>
<dbReference type="PROSITE" id="PS51998">
    <property type="entry name" value="DEK_C"/>
    <property type="match status" value="1"/>
</dbReference>
<protein>
    <recommendedName>
        <fullName evidence="8">DEK-C domain-containing protein</fullName>
    </recommendedName>
</protein>